<evidence type="ECO:0000313" key="2">
    <source>
        <dbReference type="Proteomes" id="UP000019277"/>
    </source>
</evidence>
<gene>
    <name evidence="1" type="ORF">UO65_5938</name>
</gene>
<protein>
    <submittedName>
        <fullName evidence="1">Uncharacterized protein</fullName>
    </submittedName>
</protein>
<accession>W7IQF5</accession>
<evidence type="ECO:0000313" key="1">
    <source>
        <dbReference type="EMBL" id="EWC58761.1"/>
    </source>
</evidence>
<sequence length="41" mass="4308">MLTTAGAEGRIDRSIPVDSMITRTHRHATNITRATGLGGTA</sequence>
<dbReference type="Proteomes" id="UP000019277">
    <property type="component" value="Unassembled WGS sequence"/>
</dbReference>
<dbReference type="EMBL" id="AYXG01000229">
    <property type="protein sequence ID" value="EWC58761.1"/>
    <property type="molecule type" value="Genomic_DNA"/>
</dbReference>
<organism evidence="1 2">
    <name type="scientific">Actinokineospora spheciospongiae</name>
    <dbReference type="NCBI Taxonomy" id="909613"/>
    <lineage>
        <taxon>Bacteria</taxon>
        <taxon>Bacillati</taxon>
        <taxon>Actinomycetota</taxon>
        <taxon>Actinomycetes</taxon>
        <taxon>Pseudonocardiales</taxon>
        <taxon>Pseudonocardiaceae</taxon>
        <taxon>Actinokineospora</taxon>
    </lineage>
</organism>
<comment type="caution">
    <text evidence="1">The sequence shown here is derived from an EMBL/GenBank/DDBJ whole genome shotgun (WGS) entry which is preliminary data.</text>
</comment>
<reference evidence="1 2" key="1">
    <citation type="journal article" date="2014" name="Genome Announc.">
        <title>Draft Genome Sequence of the Antitrypanosomally Active Sponge-Associated Bacterium Actinokineospora sp. Strain EG49.</title>
        <authorList>
            <person name="Harjes J."/>
            <person name="Ryu T."/>
            <person name="Abdelmohsen U.R."/>
            <person name="Moitinho-Silva L."/>
            <person name="Horn H."/>
            <person name="Ravasi T."/>
            <person name="Hentschel U."/>
        </authorList>
    </citation>
    <scope>NUCLEOTIDE SEQUENCE [LARGE SCALE GENOMIC DNA]</scope>
    <source>
        <strain evidence="1 2">EG49</strain>
    </source>
</reference>
<name>W7IQF5_9PSEU</name>
<keyword evidence="2" id="KW-1185">Reference proteome</keyword>
<dbReference type="AlphaFoldDB" id="W7IQF5"/>
<proteinExistence type="predicted"/>